<dbReference type="InterPro" id="IPR023610">
    <property type="entry name" value="PInositol-4/5-P-5/4-kinase"/>
</dbReference>
<evidence type="ECO:0000313" key="15">
    <source>
        <dbReference type="Proteomes" id="UP000193642"/>
    </source>
</evidence>
<feature type="region of interest" description="Disordered" evidence="12">
    <location>
        <begin position="1"/>
        <end position="70"/>
    </location>
</feature>
<dbReference type="AlphaFoldDB" id="A0A1Y2CVG2"/>
<dbReference type="EC" id="2.7.1.68" evidence="2"/>
<dbReference type="PANTHER" id="PTHR23086">
    <property type="entry name" value="PHOSPHATIDYLINOSITOL-4-PHOSPHATE 5-KINASE"/>
    <property type="match status" value="1"/>
</dbReference>
<comment type="catalytic activity">
    <reaction evidence="1">
        <text>a 1,2-diacyl-sn-glycero-3-phospho-(1D-myo-inositol 4-phosphate) + ATP = a 1,2-diacyl-sn-glycero-3-phospho-(1D-myo-inositol-4,5-bisphosphate) + ADP + H(+)</text>
        <dbReference type="Rhea" id="RHEA:14425"/>
        <dbReference type="ChEBI" id="CHEBI:15378"/>
        <dbReference type="ChEBI" id="CHEBI:30616"/>
        <dbReference type="ChEBI" id="CHEBI:58178"/>
        <dbReference type="ChEBI" id="CHEBI:58456"/>
        <dbReference type="ChEBI" id="CHEBI:456216"/>
        <dbReference type="EC" id="2.7.1.68"/>
    </reaction>
</comment>
<gene>
    <name evidence="14" type="ORF">BCR33DRAFT_656438</name>
</gene>
<evidence type="ECO:0000259" key="13">
    <source>
        <dbReference type="PROSITE" id="PS51455"/>
    </source>
</evidence>
<dbReference type="Proteomes" id="UP000193642">
    <property type="component" value="Unassembled WGS sequence"/>
</dbReference>
<dbReference type="PANTHER" id="PTHR23086:SF8">
    <property type="entry name" value="PHOSPHATIDYLINOSITOL 5-PHOSPHATE 4-KINASE, ISOFORM A"/>
    <property type="match status" value="1"/>
</dbReference>
<keyword evidence="3" id="KW-0597">Phosphoprotein</keyword>
<dbReference type="PROSITE" id="PS51455">
    <property type="entry name" value="PIPK"/>
    <property type="match status" value="1"/>
</dbReference>
<evidence type="ECO:0000256" key="4">
    <source>
        <dbReference type="ARBA" id="ARBA00022679"/>
    </source>
</evidence>
<dbReference type="InterPro" id="IPR002498">
    <property type="entry name" value="PInositol-4-P-4/5-kinase_core"/>
</dbReference>
<dbReference type="GO" id="GO:0005886">
    <property type="term" value="C:plasma membrane"/>
    <property type="evidence" value="ECO:0007669"/>
    <property type="project" value="TreeGrafter"/>
</dbReference>
<keyword evidence="5 11" id="KW-0547">Nucleotide-binding</keyword>
<dbReference type="Gene3D" id="3.30.800.10">
    <property type="entry name" value="Phosphatidylinositol Phosphate Kinase II Beta"/>
    <property type="match status" value="1"/>
</dbReference>
<evidence type="ECO:0000256" key="1">
    <source>
        <dbReference type="ARBA" id="ARBA00000444"/>
    </source>
</evidence>
<dbReference type="GO" id="GO:0005524">
    <property type="term" value="F:ATP binding"/>
    <property type="evidence" value="ECO:0007669"/>
    <property type="project" value="UniProtKB-UniRule"/>
</dbReference>
<proteinExistence type="predicted"/>
<evidence type="ECO:0000256" key="6">
    <source>
        <dbReference type="ARBA" id="ARBA00022777"/>
    </source>
</evidence>
<dbReference type="OrthoDB" id="20783at2759"/>
<dbReference type="FunFam" id="3.30.800.10:FF:000009">
    <property type="entry name" value="Phosphatidylinositol 4-phosphate 5-kinase its3"/>
    <property type="match status" value="1"/>
</dbReference>
<protein>
    <recommendedName>
        <fullName evidence="2">1-phosphatidylinositol-4-phosphate 5-kinase</fullName>
        <ecNumber evidence="2">2.7.1.68</ecNumber>
    </recommendedName>
    <alternativeName>
        <fullName evidence="10">1-phosphatidylinositol 4-phosphate kinase</fullName>
    </alternativeName>
    <alternativeName>
        <fullName evidence="8">Diphosphoinositide kinase</fullName>
    </alternativeName>
    <alternativeName>
        <fullName evidence="9">PIP5K</fullName>
    </alternativeName>
</protein>
<evidence type="ECO:0000256" key="11">
    <source>
        <dbReference type="PROSITE-ProRule" id="PRU00781"/>
    </source>
</evidence>
<evidence type="ECO:0000313" key="14">
    <source>
        <dbReference type="EMBL" id="ORY51012.1"/>
    </source>
</evidence>
<keyword evidence="6 11" id="KW-0418">Kinase</keyword>
<keyword evidence="7 11" id="KW-0067">ATP-binding</keyword>
<dbReference type="EMBL" id="MCGO01000006">
    <property type="protein sequence ID" value="ORY51012.1"/>
    <property type="molecule type" value="Genomic_DNA"/>
</dbReference>
<comment type="caution">
    <text evidence="14">The sequence shown here is derived from an EMBL/GenBank/DDBJ whole genome shotgun (WGS) entry which is preliminary data.</text>
</comment>
<evidence type="ECO:0000256" key="10">
    <source>
        <dbReference type="ARBA" id="ARBA00082306"/>
    </source>
</evidence>
<feature type="compositionally biased region" description="Polar residues" evidence="12">
    <location>
        <begin position="20"/>
        <end position="46"/>
    </location>
</feature>
<evidence type="ECO:0000256" key="8">
    <source>
        <dbReference type="ARBA" id="ARBA00078403"/>
    </source>
</evidence>
<dbReference type="SUPFAM" id="SSF56104">
    <property type="entry name" value="SAICAR synthase-like"/>
    <property type="match status" value="1"/>
</dbReference>
<dbReference type="GO" id="GO:0046854">
    <property type="term" value="P:phosphatidylinositol phosphate biosynthetic process"/>
    <property type="evidence" value="ECO:0007669"/>
    <property type="project" value="TreeGrafter"/>
</dbReference>
<evidence type="ECO:0000256" key="7">
    <source>
        <dbReference type="ARBA" id="ARBA00022840"/>
    </source>
</evidence>
<dbReference type="InterPro" id="IPR027483">
    <property type="entry name" value="PInositol-4-P-4/5-kinase_C_sf"/>
</dbReference>
<organism evidence="14 15">
    <name type="scientific">Rhizoclosmatium globosum</name>
    <dbReference type="NCBI Taxonomy" id="329046"/>
    <lineage>
        <taxon>Eukaryota</taxon>
        <taxon>Fungi</taxon>
        <taxon>Fungi incertae sedis</taxon>
        <taxon>Chytridiomycota</taxon>
        <taxon>Chytridiomycota incertae sedis</taxon>
        <taxon>Chytridiomycetes</taxon>
        <taxon>Chytridiales</taxon>
        <taxon>Chytriomycetaceae</taxon>
        <taxon>Rhizoclosmatium</taxon>
    </lineage>
</organism>
<dbReference type="Gene3D" id="3.30.810.10">
    <property type="entry name" value="2-Layer Sandwich"/>
    <property type="match status" value="1"/>
</dbReference>
<dbReference type="InterPro" id="IPR027484">
    <property type="entry name" value="PInositol-4-P-5-kinase_N"/>
</dbReference>
<keyword evidence="4 11" id="KW-0808">Transferase</keyword>
<feature type="domain" description="PIPK" evidence="13">
    <location>
        <begin position="96"/>
        <end position="498"/>
    </location>
</feature>
<dbReference type="STRING" id="329046.A0A1Y2CVG2"/>
<evidence type="ECO:0000256" key="5">
    <source>
        <dbReference type="ARBA" id="ARBA00022741"/>
    </source>
</evidence>
<dbReference type="Pfam" id="PF01504">
    <property type="entry name" value="PIP5K"/>
    <property type="match status" value="1"/>
</dbReference>
<keyword evidence="15" id="KW-1185">Reference proteome</keyword>
<dbReference type="GO" id="GO:0016308">
    <property type="term" value="F:1-phosphatidylinositol-4-phosphate 5-kinase activity"/>
    <property type="evidence" value="ECO:0007669"/>
    <property type="project" value="UniProtKB-EC"/>
</dbReference>
<evidence type="ECO:0000256" key="2">
    <source>
        <dbReference type="ARBA" id="ARBA00012172"/>
    </source>
</evidence>
<evidence type="ECO:0000256" key="12">
    <source>
        <dbReference type="SAM" id="MobiDB-lite"/>
    </source>
</evidence>
<accession>A0A1Y2CVG2</accession>
<evidence type="ECO:0000256" key="3">
    <source>
        <dbReference type="ARBA" id="ARBA00022553"/>
    </source>
</evidence>
<evidence type="ECO:0000256" key="9">
    <source>
        <dbReference type="ARBA" id="ARBA00080374"/>
    </source>
</evidence>
<sequence length="512" mass="57743">MKKKRSDASTGSGILAERNYSFNRGRTASQNHGSSNLHQSTHQTDYQGDDVGSTKSAESAPETPRAKARTSLARVFTVQRPLSLGGREVLVGTPIKEGHVNYMVMYDMLTGIRISVGRCSAKANRDILEEDYTAAHKIAFDVKGNELAPNSGYDFKFKDYAPWIFRLVREIFKVDPVDYLLSLTGKYVLSELGSPGKSGSFFYFSQDYRFIIKTIHFSEHKFVRRILKQYYTHVKANPETLLSRIFGLHRCKLPGGKKIHFVVMGNVFPPNKDIHETYDLKGSLVGRLTPEESAKKPGAVLKDLNWLEKNRKVFLGPIKRDILVNQMEKDVAFLVANHIMDYSLLIGVHDLVKGNSHNIRDSVMSVIEPSAQDLNTHQALNRRSTMISPISVKRRQTIIEAESIKQGAANAKLDIALPPERAFCVFYKELGGFLSTNVNNEIMRDLYYIGIIDIFTEYSGVKKFEHFFKSLTNDRHKISAVHPKEYGDRFLKFMKDAIDSAGKPAPLSPLGQ</sequence>
<dbReference type="SMART" id="SM00330">
    <property type="entry name" value="PIPKc"/>
    <property type="match status" value="1"/>
</dbReference>
<dbReference type="CDD" id="cd17303">
    <property type="entry name" value="PIPKc_PIP5K_yeast_like"/>
    <property type="match status" value="1"/>
</dbReference>
<name>A0A1Y2CVG2_9FUNG</name>
<reference evidence="14 15" key="1">
    <citation type="submission" date="2016-07" db="EMBL/GenBank/DDBJ databases">
        <title>Pervasive Adenine N6-methylation of Active Genes in Fungi.</title>
        <authorList>
            <consortium name="DOE Joint Genome Institute"/>
            <person name="Mondo S.J."/>
            <person name="Dannebaum R.O."/>
            <person name="Kuo R.C."/>
            <person name="Labutti K."/>
            <person name="Haridas S."/>
            <person name="Kuo A."/>
            <person name="Salamov A."/>
            <person name="Ahrendt S.R."/>
            <person name="Lipzen A."/>
            <person name="Sullivan W."/>
            <person name="Andreopoulos W.B."/>
            <person name="Clum A."/>
            <person name="Lindquist E."/>
            <person name="Daum C."/>
            <person name="Ramamoorthy G.K."/>
            <person name="Gryganskyi A."/>
            <person name="Culley D."/>
            <person name="Magnuson J.K."/>
            <person name="James T.Y."/>
            <person name="O'Malley M.A."/>
            <person name="Stajich J.E."/>
            <person name="Spatafora J.W."/>
            <person name="Visel A."/>
            <person name="Grigoriev I.V."/>
        </authorList>
    </citation>
    <scope>NUCLEOTIDE SEQUENCE [LARGE SCALE GENOMIC DNA]</scope>
    <source>
        <strain evidence="14 15">JEL800</strain>
    </source>
</reference>